<feature type="compositionally biased region" description="Polar residues" evidence="1">
    <location>
        <begin position="341"/>
        <end position="352"/>
    </location>
</feature>
<organism evidence="3 4">
    <name type="scientific">Hohenbuehelia grisea</name>
    <dbReference type="NCBI Taxonomy" id="104357"/>
    <lineage>
        <taxon>Eukaryota</taxon>
        <taxon>Fungi</taxon>
        <taxon>Dikarya</taxon>
        <taxon>Basidiomycota</taxon>
        <taxon>Agaricomycotina</taxon>
        <taxon>Agaricomycetes</taxon>
        <taxon>Agaricomycetidae</taxon>
        <taxon>Agaricales</taxon>
        <taxon>Pleurotineae</taxon>
        <taxon>Pleurotaceae</taxon>
        <taxon>Hohenbuehelia</taxon>
    </lineage>
</organism>
<dbReference type="PROSITE" id="PS50048">
    <property type="entry name" value="ZN2_CY6_FUNGAL_2"/>
    <property type="match status" value="1"/>
</dbReference>
<accession>A0ABR3JMA2</accession>
<protein>
    <recommendedName>
        <fullName evidence="2">Zn(2)-C6 fungal-type domain-containing protein</fullName>
    </recommendedName>
</protein>
<comment type="caution">
    <text evidence="3">The sequence shown here is derived from an EMBL/GenBank/DDBJ whole genome shotgun (WGS) entry which is preliminary data.</text>
</comment>
<proteinExistence type="predicted"/>
<dbReference type="EMBL" id="JASNQZ010000006">
    <property type="protein sequence ID" value="KAL0956944.1"/>
    <property type="molecule type" value="Genomic_DNA"/>
</dbReference>
<feature type="compositionally biased region" description="Low complexity" evidence="1">
    <location>
        <begin position="463"/>
        <end position="477"/>
    </location>
</feature>
<dbReference type="Gene3D" id="4.10.240.10">
    <property type="entry name" value="Zn(2)-C6 fungal-type DNA-binding domain"/>
    <property type="match status" value="1"/>
</dbReference>
<dbReference type="PROSITE" id="PS00463">
    <property type="entry name" value="ZN2_CY6_FUNGAL_1"/>
    <property type="match status" value="1"/>
</dbReference>
<gene>
    <name evidence="3" type="ORF">HGRIS_003046</name>
</gene>
<feature type="compositionally biased region" description="Low complexity" evidence="1">
    <location>
        <begin position="441"/>
        <end position="451"/>
    </location>
</feature>
<feature type="region of interest" description="Disordered" evidence="1">
    <location>
        <begin position="644"/>
        <end position="777"/>
    </location>
</feature>
<feature type="compositionally biased region" description="Basic and acidic residues" evidence="1">
    <location>
        <begin position="661"/>
        <end position="671"/>
    </location>
</feature>
<feature type="region of interest" description="Disordered" evidence="1">
    <location>
        <begin position="313"/>
        <end position="507"/>
    </location>
</feature>
<feature type="compositionally biased region" description="Pro residues" evidence="1">
    <location>
        <begin position="95"/>
        <end position="106"/>
    </location>
</feature>
<evidence type="ECO:0000313" key="4">
    <source>
        <dbReference type="Proteomes" id="UP001556367"/>
    </source>
</evidence>
<keyword evidence="4" id="KW-1185">Reference proteome</keyword>
<feature type="compositionally biased region" description="Basic residues" evidence="1">
    <location>
        <begin position="321"/>
        <end position="331"/>
    </location>
</feature>
<feature type="compositionally biased region" description="Basic and acidic residues" evidence="1">
    <location>
        <begin position="766"/>
        <end position="777"/>
    </location>
</feature>
<feature type="compositionally biased region" description="Low complexity" evidence="1">
    <location>
        <begin position="684"/>
        <end position="694"/>
    </location>
</feature>
<dbReference type="InterPro" id="IPR036864">
    <property type="entry name" value="Zn2-C6_fun-type_DNA-bd_sf"/>
</dbReference>
<dbReference type="InterPro" id="IPR001138">
    <property type="entry name" value="Zn2Cys6_DnaBD"/>
</dbReference>
<feature type="compositionally biased region" description="Acidic residues" evidence="1">
    <location>
        <begin position="699"/>
        <end position="728"/>
    </location>
</feature>
<feature type="compositionally biased region" description="Pro residues" evidence="1">
    <location>
        <begin position="452"/>
        <end position="462"/>
    </location>
</feature>
<sequence>MNNYYNYHHRPQHHDPEPSTRQSPFRRVQQEEDDAFYSTFPEAKQSPTMDASAGQIVYDPATGQYIHGPTFVARIVRDEDYPPSFHEFTASPTAPRVPSPPPPPTPQHHAYQPVHHPLPQLTTSGIPFMHQPHAQLPSPLSPLSPPDLNYIYQTPSLDTTSQHIATGVPSQEAFLAPSLSRMSNHDQGYAGHSAAGPSVQVQLQSPVSEHHMYHASELPGPAMSAPASTLPETAASPTFDGHIEDHLVHPPFVVPSQGRPFNFDAEIARQERWGEEPVAMTNPYPRVTPQPAQPEPEPHPVVVHEPMPTPHVEHRTAGEHHQHHRLHHTSRQRTMDYLPSPDSTAMSPTESIPASPEYIPYNASIGSQSPEMQATPAAPVAAASVPGSGLPVPVPPLQPYEQPTQAPQPLRPMLPRSDTQRSSSSEALWSQVLPSTSSFGPNPQQPQQRPIAPAPAPAPAPSPFFQQPHASTSSAPLLPSPPAYSEHDHERAHGGAYRRPPRRYMYSPSQMHPYSHSHPLHKGAGVGPSQRLLGMPPLTMRGKRPQVMGYEYEHEYGHGHGPPPGVYGYPHHMHHHPHHPHQHPHSLQHFDQEMYDQEYEYERMDEEMYEGEGLTPPPSPSKQDKKPRLACLFCRGRKIACGPPMPGSKDRTCNQCQRRSLKCEYPTESRRGMRKKKSDKGKAAEGASDAAEGSAAKEEDADAGGDADEDDEDMDDAPDDDGEEEEDLPAAASAKKSDSSGGSAKAAGKSSRGSKDHPKAKPGASDADKARDASSQG</sequence>
<reference evidence="4" key="1">
    <citation type="submission" date="2024-06" db="EMBL/GenBank/DDBJ databases">
        <title>Multi-omics analyses provide insights into the biosynthesis of the anticancer antibiotic pleurotin in Hohenbuehelia grisea.</title>
        <authorList>
            <person name="Weaver J.A."/>
            <person name="Alberti F."/>
        </authorList>
    </citation>
    <scope>NUCLEOTIDE SEQUENCE [LARGE SCALE GENOMIC DNA]</scope>
    <source>
        <strain evidence="4">T-177</strain>
    </source>
</reference>
<dbReference type="SMART" id="SM00066">
    <property type="entry name" value="GAL4"/>
    <property type="match status" value="1"/>
</dbReference>
<feature type="compositionally biased region" description="Low complexity" evidence="1">
    <location>
        <begin position="376"/>
        <end position="391"/>
    </location>
</feature>
<dbReference type="CDD" id="cd00067">
    <property type="entry name" value="GAL4"/>
    <property type="match status" value="1"/>
</dbReference>
<evidence type="ECO:0000313" key="3">
    <source>
        <dbReference type="EMBL" id="KAL0956944.1"/>
    </source>
</evidence>
<feature type="domain" description="Zn(2)-C6 fungal-type" evidence="2">
    <location>
        <begin position="630"/>
        <end position="665"/>
    </location>
</feature>
<feature type="compositionally biased region" description="Low complexity" evidence="1">
    <location>
        <begin position="729"/>
        <end position="751"/>
    </location>
</feature>
<evidence type="ECO:0000256" key="1">
    <source>
        <dbReference type="SAM" id="MobiDB-lite"/>
    </source>
</evidence>
<feature type="compositionally biased region" description="Polar residues" evidence="1">
    <location>
        <begin position="420"/>
        <end position="440"/>
    </location>
</feature>
<feature type="region of interest" description="Disordered" evidence="1">
    <location>
        <begin position="1"/>
        <end position="35"/>
    </location>
</feature>
<dbReference type="Proteomes" id="UP001556367">
    <property type="component" value="Unassembled WGS sequence"/>
</dbReference>
<name>A0ABR3JMA2_9AGAR</name>
<evidence type="ECO:0000259" key="2">
    <source>
        <dbReference type="PROSITE" id="PS50048"/>
    </source>
</evidence>
<feature type="region of interest" description="Disordered" evidence="1">
    <location>
        <begin position="83"/>
        <end position="116"/>
    </location>
</feature>
<feature type="region of interest" description="Disordered" evidence="1">
    <location>
        <begin position="606"/>
        <end position="626"/>
    </location>
</feature>
<dbReference type="SUPFAM" id="SSF57701">
    <property type="entry name" value="Zn2/Cys6 DNA-binding domain"/>
    <property type="match status" value="1"/>
</dbReference>